<keyword evidence="6" id="KW-1185">Reference proteome</keyword>
<dbReference type="AlphaFoldDB" id="A0A821UWB7"/>
<sequence>MGENKKYSDIKIRVAKREDMNAVAEMIQELADFEKMSDGPKISAKDLQHDGFEAKPPAFQCLVAEVQENAKNPIVGYALYFPTYSTWQGRAMMLEDLYVRSSDRKCGVGKKLFNAVAKEASSSGCSRLEFHVLEWNDARSFYERKGAINLTNSEQWCYYRLSGDSLQQAAKEADS</sequence>
<feature type="domain" description="N-acetyltransferase" evidence="4">
    <location>
        <begin position="10"/>
        <end position="164"/>
    </location>
</feature>
<evidence type="ECO:0000313" key="5">
    <source>
        <dbReference type="EMBL" id="CAF4896118.1"/>
    </source>
</evidence>
<gene>
    <name evidence="5" type="ORF">PMACD_LOCUS10888</name>
</gene>
<dbReference type="Proteomes" id="UP000663880">
    <property type="component" value="Unassembled WGS sequence"/>
</dbReference>
<evidence type="ECO:0000256" key="3">
    <source>
        <dbReference type="ARBA" id="ARBA00023315"/>
    </source>
</evidence>
<dbReference type="GO" id="GO:0008080">
    <property type="term" value="F:N-acetyltransferase activity"/>
    <property type="evidence" value="ECO:0007669"/>
    <property type="project" value="TreeGrafter"/>
</dbReference>
<proteinExistence type="inferred from homology"/>
<dbReference type="EMBL" id="CAJOBZ010000034">
    <property type="protein sequence ID" value="CAF4896118.1"/>
    <property type="molecule type" value="Genomic_DNA"/>
</dbReference>
<dbReference type="InterPro" id="IPR016181">
    <property type="entry name" value="Acyl_CoA_acyltransferase"/>
</dbReference>
<name>A0A821UWB7_9NEOP</name>
<dbReference type="OrthoDB" id="7305308at2759"/>
<dbReference type="CDD" id="cd04301">
    <property type="entry name" value="NAT_SF"/>
    <property type="match status" value="1"/>
</dbReference>
<comment type="similarity">
    <text evidence="1">Belongs to the acetyltransferase family.</text>
</comment>
<dbReference type="InterPro" id="IPR051016">
    <property type="entry name" value="Diverse_Substrate_AcTransf"/>
</dbReference>
<dbReference type="SUPFAM" id="SSF55729">
    <property type="entry name" value="Acyl-CoA N-acyltransferases (Nat)"/>
    <property type="match status" value="1"/>
</dbReference>
<evidence type="ECO:0000256" key="2">
    <source>
        <dbReference type="ARBA" id="ARBA00022679"/>
    </source>
</evidence>
<dbReference type="Gene3D" id="3.40.630.30">
    <property type="match status" value="1"/>
</dbReference>
<dbReference type="InterPro" id="IPR000182">
    <property type="entry name" value="GNAT_dom"/>
</dbReference>
<keyword evidence="3" id="KW-0012">Acyltransferase</keyword>
<accession>A0A821UWB7</accession>
<reference evidence="5" key="1">
    <citation type="submission" date="2021-02" db="EMBL/GenBank/DDBJ databases">
        <authorList>
            <person name="Steward A R."/>
        </authorList>
    </citation>
    <scope>NUCLEOTIDE SEQUENCE</scope>
</reference>
<evidence type="ECO:0000256" key="1">
    <source>
        <dbReference type="ARBA" id="ARBA00008694"/>
    </source>
</evidence>
<organism evidence="5 6">
    <name type="scientific">Pieris macdunnoughi</name>
    <dbReference type="NCBI Taxonomy" id="345717"/>
    <lineage>
        <taxon>Eukaryota</taxon>
        <taxon>Metazoa</taxon>
        <taxon>Ecdysozoa</taxon>
        <taxon>Arthropoda</taxon>
        <taxon>Hexapoda</taxon>
        <taxon>Insecta</taxon>
        <taxon>Pterygota</taxon>
        <taxon>Neoptera</taxon>
        <taxon>Endopterygota</taxon>
        <taxon>Lepidoptera</taxon>
        <taxon>Glossata</taxon>
        <taxon>Ditrysia</taxon>
        <taxon>Papilionoidea</taxon>
        <taxon>Pieridae</taxon>
        <taxon>Pierinae</taxon>
        <taxon>Pieris</taxon>
    </lineage>
</organism>
<dbReference type="FunFam" id="3.40.630.30:FF:000064">
    <property type="entry name" value="GNAT family acetyltransferase"/>
    <property type="match status" value="1"/>
</dbReference>
<evidence type="ECO:0000259" key="4">
    <source>
        <dbReference type="PROSITE" id="PS51186"/>
    </source>
</evidence>
<protein>
    <recommendedName>
        <fullName evidence="4">N-acetyltransferase domain-containing protein</fullName>
    </recommendedName>
</protein>
<dbReference type="PROSITE" id="PS51186">
    <property type="entry name" value="GNAT"/>
    <property type="match status" value="1"/>
</dbReference>
<dbReference type="Pfam" id="PF00583">
    <property type="entry name" value="Acetyltransf_1"/>
    <property type="match status" value="1"/>
</dbReference>
<comment type="caution">
    <text evidence="5">The sequence shown here is derived from an EMBL/GenBank/DDBJ whole genome shotgun (WGS) entry which is preliminary data.</text>
</comment>
<dbReference type="PANTHER" id="PTHR10545">
    <property type="entry name" value="DIAMINE N-ACETYLTRANSFERASE"/>
    <property type="match status" value="1"/>
</dbReference>
<evidence type="ECO:0000313" key="6">
    <source>
        <dbReference type="Proteomes" id="UP000663880"/>
    </source>
</evidence>
<keyword evidence="2" id="KW-0808">Transferase</keyword>
<dbReference type="PANTHER" id="PTHR10545:SF29">
    <property type="entry name" value="GH14572P-RELATED"/>
    <property type="match status" value="1"/>
</dbReference>